<evidence type="ECO:0000313" key="1">
    <source>
        <dbReference type="EMBL" id="KUG07899.1"/>
    </source>
</evidence>
<protein>
    <submittedName>
        <fullName evidence="1">Uncharacterized protein</fullName>
    </submittedName>
</protein>
<dbReference type="AlphaFoldDB" id="A0A0W8EH40"/>
<name>A0A0W8EH40_9ZZZZ</name>
<proteinExistence type="predicted"/>
<accession>A0A0W8EH40</accession>
<comment type="caution">
    <text evidence="1">The sequence shown here is derived from an EMBL/GenBank/DDBJ whole genome shotgun (WGS) entry which is preliminary data.</text>
</comment>
<reference evidence="1" key="1">
    <citation type="journal article" date="2015" name="Proc. Natl. Acad. Sci. U.S.A.">
        <title>Networks of energetic and metabolic interactions define dynamics in microbial communities.</title>
        <authorList>
            <person name="Embree M."/>
            <person name="Liu J.K."/>
            <person name="Al-Bassam M.M."/>
            <person name="Zengler K."/>
        </authorList>
    </citation>
    <scope>NUCLEOTIDE SEQUENCE</scope>
</reference>
<organism evidence="1">
    <name type="scientific">hydrocarbon metagenome</name>
    <dbReference type="NCBI Taxonomy" id="938273"/>
    <lineage>
        <taxon>unclassified sequences</taxon>
        <taxon>metagenomes</taxon>
        <taxon>ecological metagenomes</taxon>
    </lineage>
</organism>
<gene>
    <name evidence="1" type="ORF">ASZ90_016696</name>
</gene>
<dbReference type="EMBL" id="LNQE01001761">
    <property type="protein sequence ID" value="KUG07899.1"/>
    <property type="molecule type" value="Genomic_DNA"/>
</dbReference>
<sequence>MTAKHGKGMGPVDYLIVRFPGNRFTGRIAPEIAAWEERSGYYFKFATPLNSTYDEPARIPEG</sequence>